<dbReference type="FunFam" id="1.25.10.20:FF:000005">
    <property type="entry name" value="Apolipoprotein lipid transfer particle"/>
    <property type="match status" value="1"/>
</dbReference>
<evidence type="ECO:0000256" key="2">
    <source>
        <dbReference type="PROSITE-ProRule" id="PRU00557"/>
    </source>
</evidence>
<evidence type="ECO:0000259" key="6">
    <source>
        <dbReference type="PROSITE" id="PS51233"/>
    </source>
</evidence>
<sequence>MLAPMGLLGLVLFWPLVAVTAEKIPDSQVGQAASCMTACAGSAGPHLHVGTRYSYRFSTNTSTSLQEVPVEGSGLGLQGLAVLDVLGPCQMALRLRDFQVTSIRGSKVELLKESERLSTALGRNPLRFILHSGRVARLCPRPAEPRWVLNVKRAVLSLLQGDAGACSPKTLDEVDILGRCPTTYQCHGDWLHKTKDLARCSLRRGRSSLHSQALPGVAPGLASRLTCVQSFRGGVLREASCTELDTAGPLSVKASAVQIRTLSSLSLLHELARDPAGTDPDDGGDEDMTPSSLLYEWEETPSQAMVAAADDLVRRLCLAQTTSLQAMDLFLTLVSQLHGLSGGELMELWRHSSFKCRDNGQPLLDALRSCGTEPCVGLMKELLVSGEVEPDEAEAWLSSLAFIPQPTDAMVHVLLPLLQTPRASPSAFLGISALVHNLCASLDGPCGQLPGVSSLVSILGEALGENCTFREPSEVDKLQLVLKAIGNAGLAAMALTPTLSACASLRSSTPEIRLGAIQAFRRVPCSANRSALSHLYQSPEEDVEIRINAYLALMRCPSEEVFAQVRRTQAGELSTQVGSFVWSHLLQLLETHDPLKRALRDTLPEDILSQEFHPEMWKHSSYSDVTFRSASGNLGANLEGTLLFSPVSFLPRSLQCPAQGFWLGLRLENAEEIARRLFGRKSFWGQEDGREAEAEKPPGPEPGPASRPASPKCPGDRARRMRDLQQKVTQRRGVQQPLRCQLSMKVLGQELSFVNCGATGSHVKHRSLSLAELAIKLLKGQEVQMNRRLSLAAEELAFPTVSGLPAQLTLNASAAISIRVRGIADFQQRSDFSVNGYVKPSALLQISAQMGTTGALGQAGLRWVTSVRSAASLDGGIQMQKGRDLKVHLNTPEEAVELLSFSSQLYLVTRDGVRSLRHIPVPSEAQSCTGEEVSYAWGWQLCAGVTWPVPGQPYLLSLPVFAAVTLQKRDPGLRQYLLEAACSLHPQKDSWLPQEATAHIFMGTPGSEVPRDVGVDVSYSLPQSKFRVKLLHPRKKIELDGKMEALGSVHMGHLELVLDDRDVYYIKGWSDLQPPIGSEAERFQAQLEVKLVTGGSPIVFTGNLTWQAGSKLAFSALLSHLLSDPAHVTAMLERKEEDGRWVAALGAEVFVPGLAGLRALGLLQQRGRLWTNSLRIQYSLLAQAKQPAHQCSTSQKLQTESGSDGTYRLELGHEFHCTQIPAFSHKVQLWHEEDSGHLHSQLEVSYGKHWDDSGNKRLLRVSQTFKNDSGPALSNHFVEFVLQVPERQVDCRVQLYHSSLRLPHMESSSHLKVQYNRRPLFVAGGQWKDTSRTTLWKWEGALNLDSPWLMVSAAHRLYWPHRAVFQAVLELTLGKAWTLKGLVVNVDCRSQGSTREGKIEVYTPATTYLRVSMVTVLAQSLFHSWSKLESAWNAAVQGEIHAENSWDRKILHCWLKGAQRELNLTATYRRLEWPRKTQVSLMALGTGTHGQPRGLQLEGELEELRRDRTLYQKRGTLLFRHPLRLPIPQSLVLQGTFTADGRHQRYSLETRVVLNGQEETLQTVVLGYQAGHPYVCAGLTHPYDGTAIPRNTEGCLVTWNQHKAKKREVEATLKVNRKAVLHLKGLHHDRSQRGESRHSLALDLAHSYQLSFPQTLSWDGGIIFRQSPPGTFNFGVDTRAAINHNITSQVSVQLNRSDSDLAFFFQLRHPHRPTFPPNFQVQAAARHYRVRSLNGSLSVQMSGQEMALLEVDASQDTRRSSRGWGVSVLLHQAVLSAPRAVRLQLSGKITPARIWLFSKALLDQNTAQLLFKASEERRGGQVLTLQSRTRHTVAGWAAMPRLLTLTGRLKQEETLREGTLRVTADSAVLGFLLRDKHEKAGNGTSVHSVTCVLTQNSSQALPAELQLKGRLHAQRRNLRVQASIRAHAASLALDGACSWGQLAGGLPHGISTLSDAGRMSGPGRTASSSKTSKSRTLPDCLPPPGFPLPASANLASSPQPVPMKTVEPLAPQFLLGAPPLEKPHAAAVFLSILRNEKQEATLVNCSGDTSSTQLLGLCRGDITGQPLEVFMDIHNGSSGFEHSGRILMGPTSLNYSVSCCYHDGHLELSGQSWHNSETLLQAGFPGEASLHAELQIHESQTQANVALRGSDGGVFVDLAALVAWPLHGPLQMMANASHTVPALQRLGLPFSSQLVFLGLWAAEEMSSLLRLTCDSQAILVLDIHGQKQAVSKELLLSGRHRLPSLLGRCPSSASVSAKLHYSKGEVQSTFALGVEEHHFHISTQLVAAKASLANFMKLEHSFLQLSALPGELVLQTTYERAHGTRVLRHMVLWDGQELALTGSLSGSLPRPFRNLSLQVELTHLLPLPLPQHCSLRLSSQHSGGSHRDGLVVGWDGRDQVLVSSSLWLGKSEVAARLALAHPFNISWQQAEASGLAESRGGRQSRQVQLTWNRGQPVTLQLTWADRFAAHSTTWDGCLAASPGQLQETLGLDHLRACGAITQTAAVFTEQLDLSWGQQRMRQNLTYERHQPSQPEKIVVEAMLKHVLGASCARQSFRGEVQTDYAHWLQHSLRLGLCDLPRALLVSGEHILGRGGLLLRSRCQVGLAPAPEHGLHLSLTLRNHSRPHSPDFSGELELRGSKAHRVGLLGRVSTSASQSLVQLEGNVDNREEKVKLSVSGVPSCLQASVAHEEGGREESVVLRACADRRTAEVEVLFRDGRQPFQPLGRLTLQAANHSLLLAAHGCEGRLLGHVESRIAAVGSQVQARLEEKVRGLGASVRRLQHLVQRGGTLNGLAGFLLQLSQAGLEAVQTSGRAVTTLWGHSQAWQALTQHLPLYLDRLQVGLEQLRNELEWPLATLKDAYLEVTLRPLEEVWRERAEEAMWWLQTWVPGMPGNGGPRPIRMALGAVKGALELVAHQMLSWAEATFSRALKRLCKPLLDLYDLAARNYSVVVTLPLLPWGDEPLDMARLTSYLVEEKLLRPLRELSRANVLAEFYRLRHRLLQGPWEYHALVAGAQHVVTFDGRVWDLSAQCGSILLAQDFAHNTFSLMLSRTGSGLTALIVELNHLTLIFYPSLQAYRLYNSSLPGESCPDLQLPLAMKRKDIPRIELASEDGVSISCDVPTGLCSLTLGLWQHGISAGLLGTNDNEAGNELMLPDGSVAHSLEGLSVAWQVDGDCRATEKTQQACPGHSPTCRAFFEDPRSSLGNCFRVVDPAPFLSLCVQDPCGTRELQPACTLAAAYIHLCARSFVPLAPPPQCAP</sequence>
<dbReference type="SUPFAM" id="SSF48431">
    <property type="entry name" value="Lipovitellin-phosvitin complex, superhelical domain"/>
    <property type="match status" value="1"/>
</dbReference>
<gene>
    <name evidence="8" type="primary">LOC116526419</name>
</gene>
<dbReference type="SMART" id="SM00638">
    <property type="entry name" value="LPD_N"/>
    <property type="match status" value="1"/>
</dbReference>
<comment type="caution">
    <text evidence="2">Lacks conserved residue(s) required for the propagation of feature annotation.</text>
</comment>
<evidence type="ECO:0000256" key="4">
    <source>
        <dbReference type="SAM" id="SignalP"/>
    </source>
</evidence>
<dbReference type="PANTHER" id="PTHR37860">
    <property type="entry name" value="AGAP008810-PA"/>
    <property type="match status" value="1"/>
</dbReference>
<dbReference type="InterPro" id="IPR015255">
    <property type="entry name" value="Vitellinogen_open_b-sht"/>
</dbReference>
<dbReference type="Pfam" id="PF08742">
    <property type="entry name" value="C8"/>
    <property type="match status" value="1"/>
</dbReference>
<feature type="region of interest" description="Disordered" evidence="3">
    <location>
        <begin position="687"/>
        <end position="730"/>
    </location>
</feature>
<dbReference type="Gene3D" id="1.25.10.20">
    <property type="entry name" value="Vitellinogen, superhelical"/>
    <property type="match status" value="1"/>
</dbReference>
<dbReference type="PROSITE" id="PS51233">
    <property type="entry name" value="VWFD"/>
    <property type="match status" value="1"/>
</dbReference>
<name>A0A6J3EZ32_SAPAP</name>
<accession>A0A6J3EZ32</accession>
<proteinExistence type="predicted"/>
<feature type="compositionally biased region" description="Basic and acidic residues" evidence="3">
    <location>
        <begin position="687"/>
        <end position="698"/>
    </location>
</feature>
<dbReference type="SMART" id="SM01169">
    <property type="entry name" value="DUF1943"/>
    <property type="match status" value="1"/>
</dbReference>
<protein>
    <submittedName>
        <fullName evidence="8">Uncharacterized protein LOC116526419</fullName>
    </submittedName>
</protein>
<dbReference type="Proteomes" id="UP000504640">
    <property type="component" value="Unplaced"/>
</dbReference>
<dbReference type="InterPro" id="IPR015819">
    <property type="entry name" value="Lipid_transp_b-sht_shell"/>
</dbReference>
<dbReference type="Pfam" id="PF00094">
    <property type="entry name" value="VWD"/>
    <property type="match status" value="1"/>
</dbReference>
<organism evidence="7 8">
    <name type="scientific">Sapajus apella</name>
    <name type="common">Brown-capped capuchin</name>
    <name type="synonym">Cebus apella</name>
    <dbReference type="NCBI Taxonomy" id="9515"/>
    <lineage>
        <taxon>Eukaryota</taxon>
        <taxon>Metazoa</taxon>
        <taxon>Chordata</taxon>
        <taxon>Craniata</taxon>
        <taxon>Vertebrata</taxon>
        <taxon>Euteleostomi</taxon>
        <taxon>Mammalia</taxon>
        <taxon>Eutheria</taxon>
        <taxon>Euarchontoglires</taxon>
        <taxon>Primates</taxon>
        <taxon>Haplorrhini</taxon>
        <taxon>Platyrrhini</taxon>
        <taxon>Cebidae</taxon>
        <taxon>Cebinae</taxon>
        <taxon>Sapajus</taxon>
    </lineage>
</organism>
<feature type="compositionally biased region" description="Basic and acidic residues" evidence="3">
    <location>
        <begin position="714"/>
        <end position="725"/>
    </location>
</feature>
<evidence type="ECO:0000256" key="1">
    <source>
        <dbReference type="ARBA" id="ARBA00022729"/>
    </source>
</evidence>
<dbReference type="InterPro" id="IPR048484">
    <property type="entry name" value="LOC400499-like"/>
</dbReference>
<evidence type="ECO:0000313" key="8">
    <source>
        <dbReference type="RefSeq" id="XP_032098592.1"/>
    </source>
</evidence>
<feature type="compositionally biased region" description="Low complexity" evidence="3">
    <location>
        <begin position="1964"/>
        <end position="1977"/>
    </location>
</feature>
<keyword evidence="7" id="KW-1185">Reference proteome</keyword>
<dbReference type="Pfam" id="PF09172">
    <property type="entry name" value="Vit_open_b-sht"/>
    <property type="match status" value="1"/>
</dbReference>
<dbReference type="PROSITE" id="PS51211">
    <property type="entry name" value="VITELLOGENIN"/>
    <property type="match status" value="1"/>
</dbReference>
<evidence type="ECO:0000259" key="5">
    <source>
        <dbReference type="PROSITE" id="PS51211"/>
    </source>
</evidence>
<dbReference type="InterPro" id="IPR001747">
    <property type="entry name" value="Vitellogenin_N"/>
</dbReference>
<reference evidence="8" key="1">
    <citation type="submission" date="2025-08" db="UniProtKB">
        <authorList>
            <consortium name="RefSeq"/>
        </authorList>
    </citation>
    <scope>IDENTIFICATION</scope>
    <source>
        <tissue evidence="8">Blood</tissue>
    </source>
</reference>
<evidence type="ECO:0000256" key="3">
    <source>
        <dbReference type="SAM" id="MobiDB-lite"/>
    </source>
</evidence>
<dbReference type="InterPro" id="IPR015816">
    <property type="entry name" value="Vitellinogen_b-sht_N"/>
</dbReference>
<dbReference type="Gene3D" id="2.30.230.10">
    <property type="entry name" value="Lipovitellin, beta-sheet shell regions, chain A"/>
    <property type="match status" value="1"/>
</dbReference>
<feature type="signal peptide" evidence="4">
    <location>
        <begin position="1"/>
        <end position="21"/>
    </location>
</feature>
<dbReference type="GO" id="GO:0005319">
    <property type="term" value="F:lipid transporter activity"/>
    <property type="evidence" value="ECO:0007669"/>
    <property type="project" value="InterPro"/>
</dbReference>
<dbReference type="Gene3D" id="2.20.80.10">
    <property type="entry name" value="Lipovitellin-phosvitin complex, chain A, domain 4"/>
    <property type="match status" value="1"/>
</dbReference>
<feature type="domain" description="VWFD" evidence="6">
    <location>
        <begin position="3010"/>
        <end position="3180"/>
    </location>
</feature>
<feature type="domain" description="Vitellogenin" evidence="5">
    <location>
        <begin position="47"/>
        <end position="654"/>
    </location>
</feature>
<evidence type="ECO:0000313" key="7">
    <source>
        <dbReference type="Proteomes" id="UP000504640"/>
    </source>
</evidence>
<dbReference type="SUPFAM" id="SSF56968">
    <property type="entry name" value="Lipovitellin-phosvitin complex, beta-sheet shell regions"/>
    <property type="match status" value="2"/>
</dbReference>
<dbReference type="InterPro" id="IPR001846">
    <property type="entry name" value="VWF_type-D"/>
</dbReference>
<dbReference type="GeneID" id="116526419"/>
<keyword evidence="1 4" id="KW-0732">Signal</keyword>
<dbReference type="Pfam" id="PF21013">
    <property type="entry name" value="LOC400499"/>
    <property type="match status" value="1"/>
</dbReference>
<dbReference type="InterPro" id="IPR014853">
    <property type="entry name" value="VWF/SSPO/ZAN-like_Cys-rich_dom"/>
</dbReference>
<dbReference type="PANTHER" id="PTHR37860:SF2">
    <property type="entry name" value="VITELLOGENIN DOMAIN-CONTAINING PROTEIN"/>
    <property type="match status" value="1"/>
</dbReference>
<feature type="chain" id="PRO_5027065043" evidence="4">
    <location>
        <begin position="22"/>
        <end position="3262"/>
    </location>
</feature>
<dbReference type="InterPro" id="IPR011030">
    <property type="entry name" value="Lipovitellin_superhlx_dom"/>
</dbReference>
<dbReference type="RefSeq" id="XP_032098592.1">
    <property type="nucleotide sequence ID" value="XM_032242701.1"/>
</dbReference>
<dbReference type="Pfam" id="PF01347">
    <property type="entry name" value="Vitellogenin_N"/>
    <property type="match status" value="1"/>
</dbReference>
<feature type="region of interest" description="Disordered" evidence="3">
    <location>
        <begin position="1953"/>
        <end position="1977"/>
    </location>
</feature>